<dbReference type="VEuPathDB" id="VectorBase:GPPI031973"/>
<reference evidence="2" key="2">
    <citation type="submission" date="2020-05" db="UniProtKB">
        <authorList>
            <consortium name="EnsemblMetazoa"/>
        </authorList>
    </citation>
    <scope>IDENTIFICATION</scope>
    <source>
        <strain evidence="2">IAEA</strain>
    </source>
</reference>
<dbReference type="Proteomes" id="UP000092460">
    <property type="component" value="Unassembled WGS sequence"/>
</dbReference>
<proteinExistence type="predicted"/>
<organism evidence="2 3">
    <name type="scientific">Glossina palpalis gambiensis</name>
    <dbReference type="NCBI Taxonomy" id="67801"/>
    <lineage>
        <taxon>Eukaryota</taxon>
        <taxon>Metazoa</taxon>
        <taxon>Ecdysozoa</taxon>
        <taxon>Arthropoda</taxon>
        <taxon>Hexapoda</taxon>
        <taxon>Insecta</taxon>
        <taxon>Pterygota</taxon>
        <taxon>Neoptera</taxon>
        <taxon>Endopterygota</taxon>
        <taxon>Diptera</taxon>
        <taxon>Brachycera</taxon>
        <taxon>Muscomorpha</taxon>
        <taxon>Hippoboscoidea</taxon>
        <taxon>Glossinidae</taxon>
        <taxon>Glossina</taxon>
    </lineage>
</organism>
<evidence type="ECO:0000313" key="3">
    <source>
        <dbReference type="Proteomes" id="UP000092460"/>
    </source>
</evidence>
<sequence>MLQFSSPFALARANSQIASKLSTSKRLKILRSSSFGRGTSKSLGPRPNSCQDSGFPGLWLSQCGFKSSTAASLVDKVSIFRFKNILRDIVSKLSTSTRLKICRNCSFERSVSKSLGPKPNCNGIPGEIKSPTPVRESSFGLS</sequence>
<dbReference type="AlphaFoldDB" id="A0A1B0BJB0"/>
<keyword evidence="3" id="KW-1185">Reference proteome</keyword>
<dbReference type="EMBL" id="JXJN01015355">
    <property type="status" value="NOT_ANNOTATED_CDS"/>
    <property type="molecule type" value="Genomic_DNA"/>
</dbReference>
<name>A0A1B0BJB0_9MUSC</name>
<evidence type="ECO:0000256" key="1">
    <source>
        <dbReference type="SAM" id="MobiDB-lite"/>
    </source>
</evidence>
<reference evidence="3" key="1">
    <citation type="submission" date="2015-01" db="EMBL/GenBank/DDBJ databases">
        <authorList>
            <person name="Aksoy S."/>
            <person name="Warren W."/>
            <person name="Wilson R.K."/>
        </authorList>
    </citation>
    <scope>NUCLEOTIDE SEQUENCE [LARGE SCALE GENOMIC DNA]</scope>
    <source>
        <strain evidence="3">IAEA</strain>
    </source>
</reference>
<evidence type="ECO:0000313" key="2">
    <source>
        <dbReference type="EnsemblMetazoa" id="GPPI031973-PA"/>
    </source>
</evidence>
<dbReference type="EnsemblMetazoa" id="GPPI031973-RA">
    <property type="protein sequence ID" value="GPPI031973-PA"/>
    <property type="gene ID" value="GPPI031973"/>
</dbReference>
<feature type="region of interest" description="Disordered" evidence="1">
    <location>
        <begin position="110"/>
        <end position="142"/>
    </location>
</feature>
<protein>
    <submittedName>
        <fullName evidence="2">Uncharacterized protein</fullName>
    </submittedName>
</protein>
<accession>A0A1B0BJB0</accession>